<reference evidence="3 4" key="1">
    <citation type="submission" date="2020-12" db="EMBL/GenBank/DDBJ databases">
        <title>FDA dAtabase for Regulatory Grade micrObial Sequences (FDA-ARGOS): Supporting development and validation of Infectious Disease Dx tests.</title>
        <authorList>
            <person name="Sproer C."/>
            <person name="Gronow S."/>
            <person name="Severitt S."/>
            <person name="Schroder I."/>
            <person name="Tallon L."/>
            <person name="Sadzewicz L."/>
            <person name="Zhao X."/>
            <person name="Boylan J."/>
            <person name="Ott S."/>
            <person name="Bowen H."/>
            <person name="Vavikolanu K."/>
            <person name="Mehta A."/>
            <person name="Aluvathingal J."/>
            <person name="Nadendla S."/>
            <person name="Lowell S."/>
            <person name="Myers T."/>
            <person name="Yan Y."/>
            <person name="Sichtig H."/>
        </authorList>
    </citation>
    <scope>NUCLEOTIDE SEQUENCE [LARGE SCALE GENOMIC DNA]</scope>
    <source>
        <strain evidence="3 4">FDAARGOS_933</strain>
    </source>
</reference>
<dbReference type="GeneID" id="60785070"/>
<proteinExistence type="predicted"/>
<name>A0A7T2PHJ4_9GAMM</name>
<evidence type="ECO:0000313" key="3">
    <source>
        <dbReference type="EMBL" id="QPR55908.1"/>
    </source>
</evidence>
<feature type="domain" description="YhfX-like C-terminal" evidence="2">
    <location>
        <begin position="280"/>
        <end position="376"/>
    </location>
</feature>
<evidence type="ECO:0000313" key="4">
    <source>
        <dbReference type="Proteomes" id="UP000595101"/>
    </source>
</evidence>
<dbReference type="Gene3D" id="2.40.37.30">
    <property type="match status" value="2"/>
</dbReference>
<dbReference type="AlphaFoldDB" id="A0A7T2PHJ4"/>
<gene>
    <name evidence="3" type="ORF">I6G90_05650</name>
</gene>
<dbReference type="Pfam" id="PF21279">
    <property type="entry name" value="YhfX-like_C"/>
    <property type="match status" value="1"/>
</dbReference>
<feature type="domain" description="Alanine racemase N-terminal" evidence="1">
    <location>
        <begin position="33"/>
        <end position="266"/>
    </location>
</feature>
<organism evidence="3 4">
    <name type="scientific">Aeromonas allosaccharophila</name>
    <dbReference type="NCBI Taxonomy" id="656"/>
    <lineage>
        <taxon>Bacteria</taxon>
        <taxon>Pseudomonadati</taxon>
        <taxon>Pseudomonadota</taxon>
        <taxon>Gammaproteobacteria</taxon>
        <taxon>Aeromonadales</taxon>
        <taxon>Aeromonadaceae</taxon>
        <taxon>Aeromonas</taxon>
    </lineage>
</organism>
<dbReference type="Pfam" id="PF01168">
    <property type="entry name" value="Ala_racemase_N"/>
    <property type="match status" value="1"/>
</dbReference>
<dbReference type="KEGG" id="aall:I6G90_05650"/>
<dbReference type="SUPFAM" id="SSF51419">
    <property type="entry name" value="PLP-binding barrel"/>
    <property type="match status" value="1"/>
</dbReference>
<sequence length="387" mass="42251">MFLDALKKQNPRFIECATELLKSNQVLPDTYLIDVDQFVENARVIKKTADEYGVTLYAMTKQFGRNPILAKLLVDELGYDGIVCVDFKEARHFSALGINVSHVGHLVQPPSGIVHELVSITKPEVITVYSIEKAKEISSAAVNANVVQKIMVKFYQHGDIIYPSQESGFLLSELDEVIQSLSALPNIAVEGVTHFPSFLYDEDKDVTVATHNFRTTMTAKEQAERLGCRISQVNVPSSTSCETIPLIASRGGTHGEPGHALTGTIPSNQNGMQPEKIAMLYLSEISHQHSGNSYCYGGGYYRRGRICGALAMDGSDPHGRFMPFMAGDDGSIDYHIQLAGTCPVGTPVIMAFRSQVFVTRSDVALVSGVSTGTPKIIGLYDSQGREL</sequence>
<dbReference type="InterPro" id="IPR001608">
    <property type="entry name" value="Ala_racemase_N"/>
</dbReference>
<dbReference type="Proteomes" id="UP000595101">
    <property type="component" value="Chromosome"/>
</dbReference>
<protein>
    <submittedName>
        <fullName evidence="3">Alanine racemase</fullName>
    </submittedName>
</protein>
<evidence type="ECO:0000259" key="2">
    <source>
        <dbReference type="Pfam" id="PF21279"/>
    </source>
</evidence>
<evidence type="ECO:0000259" key="1">
    <source>
        <dbReference type="Pfam" id="PF01168"/>
    </source>
</evidence>
<dbReference type="EMBL" id="CP065745">
    <property type="protein sequence ID" value="QPR55908.1"/>
    <property type="molecule type" value="Genomic_DNA"/>
</dbReference>
<dbReference type="InterPro" id="IPR048449">
    <property type="entry name" value="YhfX-like_C"/>
</dbReference>
<dbReference type="InterPro" id="IPR029066">
    <property type="entry name" value="PLP-binding_barrel"/>
</dbReference>
<accession>A0A7T2PHJ4</accession>
<dbReference type="RefSeq" id="WP_197930163.1">
    <property type="nucleotide sequence ID" value="NZ_CP065745.1"/>
</dbReference>